<dbReference type="VEuPathDB" id="FungiDB:ASPWEDRAFT_47460"/>
<dbReference type="PANTHER" id="PTHR13360:SF1">
    <property type="entry name" value="ACTIVATING SIGNAL COINTEGRATOR 1 COMPLEX SUBUNIT 1"/>
    <property type="match status" value="1"/>
</dbReference>
<feature type="compositionally biased region" description="Basic and acidic residues" evidence="1">
    <location>
        <begin position="213"/>
        <end position="224"/>
    </location>
</feature>
<sequence length="459" mass="50684">MPDRKNTEASKNNVKEKRPPLTHFLCLPLVNPISFPQLESSLATFKAAIPSVQPTHQDGSSPGSVVEQPLFPDSALRPIGTLHLTLGVMSLPTKERLNEALEFFQSLDLVAMIREAENMARNPKKGKGASHLESSEGSISRESSGSDNDLGLAHDRPRPFSISLESLHAFPRARSATVLHAAPVDPTSRLYPFCEMLRDKFLEAGFMQGEYKDKRQAEGAKESQQEQSTTNGENNGSDSQEATPQGRINEDAASCQDAIAEERSLGEMPVGLADDSARRQLHKSNNAKRASVISKPKARPLTLHATVVNTIYVRGRRRNVGLKNGNRKNNQHTFDARDIIAHYRSYNIDSQKTMPWPDATTIAAQPKKSQDQSLEKRRVPLGEQSADDNTRSPFVWARDFPLETVCICEMGAKKLDPGDVDDNDGMNARLGEKYMAVAERSLDFEPSRALQALDSCVKT</sequence>
<dbReference type="RefSeq" id="XP_040694352.1">
    <property type="nucleotide sequence ID" value="XM_040836971.1"/>
</dbReference>
<feature type="compositionally biased region" description="Basic and acidic residues" evidence="1">
    <location>
        <begin position="368"/>
        <end position="380"/>
    </location>
</feature>
<feature type="region of interest" description="Disordered" evidence="1">
    <location>
        <begin position="363"/>
        <end position="388"/>
    </location>
</feature>
<name>A0A1L9S0H7_ASPWE</name>
<feature type="region of interest" description="Disordered" evidence="1">
    <location>
        <begin position="213"/>
        <end position="251"/>
    </location>
</feature>
<feature type="compositionally biased region" description="Low complexity" evidence="1">
    <location>
        <begin position="135"/>
        <end position="146"/>
    </location>
</feature>
<evidence type="ECO:0000313" key="3">
    <source>
        <dbReference type="EMBL" id="OJJ40676.1"/>
    </source>
</evidence>
<dbReference type="OrthoDB" id="277832at2759"/>
<evidence type="ECO:0000256" key="1">
    <source>
        <dbReference type="SAM" id="MobiDB-lite"/>
    </source>
</evidence>
<proteinExistence type="predicted"/>
<dbReference type="AlphaFoldDB" id="A0A1L9S0H7"/>
<protein>
    <recommendedName>
        <fullName evidence="2">A-kinase anchor protein 7-like phosphoesterase domain-containing protein</fullName>
    </recommendedName>
</protein>
<dbReference type="Proteomes" id="UP000184383">
    <property type="component" value="Unassembled WGS sequence"/>
</dbReference>
<dbReference type="InterPro" id="IPR009210">
    <property type="entry name" value="ASCC1"/>
</dbReference>
<dbReference type="InterPro" id="IPR019510">
    <property type="entry name" value="AKAP7-like_phosphoesterase"/>
</dbReference>
<dbReference type="STRING" id="1073089.A0A1L9S0H7"/>
<evidence type="ECO:0000313" key="4">
    <source>
        <dbReference type="Proteomes" id="UP000184383"/>
    </source>
</evidence>
<organism evidence="3 4">
    <name type="scientific">Aspergillus wentii DTO 134E9</name>
    <dbReference type="NCBI Taxonomy" id="1073089"/>
    <lineage>
        <taxon>Eukaryota</taxon>
        <taxon>Fungi</taxon>
        <taxon>Dikarya</taxon>
        <taxon>Ascomycota</taxon>
        <taxon>Pezizomycotina</taxon>
        <taxon>Eurotiomycetes</taxon>
        <taxon>Eurotiomycetidae</taxon>
        <taxon>Eurotiales</taxon>
        <taxon>Aspergillaceae</taxon>
        <taxon>Aspergillus</taxon>
        <taxon>Aspergillus subgen. Cremei</taxon>
    </lineage>
</organism>
<feature type="domain" description="A-kinase anchor protein 7-like phosphoesterase" evidence="2">
    <location>
        <begin position="22"/>
        <end position="352"/>
    </location>
</feature>
<feature type="region of interest" description="Disordered" evidence="1">
    <location>
        <begin position="277"/>
        <end position="296"/>
    </location>
</feature>
<reference evidence="4" key="1">
    <citation type="journal article" date="2017" name="Genome Biol.">
        <title>Comparative genomics reveals high biological diversity and specific adaptations in the industrially and medically important fungal genus Aspergillus.</title>
        <authorList>
            <person name="de Vries R.P."/>
            <person name="Riley R."/>
            <person name="Wiebenga A."/>
            <person name="Aguilar-Osorio G."/>
            <person name="Amillis S."/>
            <person name="Uchima C.A."/>
            <person name="Anderluh G."/>
            <person name="Asadollahi M."/>
            <person name="Askin M."/>
            <person name="Barry K."/>
            <person name="Battaglia E."/>
            <person name="Bayram O."/>
            <person name="Benocci T."/>
            <person name="Braus-Stromeyer S.A."/>
            <person name="Caldana C."/>
            <person name="Canovas D."/>
            <person name="Cerqueira G.C."/>
            <person name="Chen F."/>
            <person name="Chen W."/>
            <person name="Choi C."/>
            <person name="Clum A."/>
            <person name="Dos Santos R.A."/>
            <person name="Damasio A.R."/>
            <person name="Diallinas G."/>
            <person name="Emri T."/>
            <person name="Fekete E."/>
            <person name="Flipphi M."/>
            <person name="Freyberg S."/>
            <person name="Gallo A."/>
            <person name="Gournas C."/>
            <person name="Habgood R."/>
            <person name="Hainaut M."/>
            <person name="Harispe M.L."/>
            <person name="Henrissat B."/>
            <person name="Hilden K.S."/>
            <person name="Hope R."/>
            <person name="Hossain A."/>
            <person name="Karabika E."/>
            <person name="Karaffa L."/>
            <person name="Karanyi Z."/>
            <person name="Krasevec N."/>
            <person name="Kuo A."/>
            <person name="Kusch H."/>
            <person name="LaButti K."/>
            <person name="Lagendijk E.L."/>
            <person name="Lapidus A."/>
            <person name="Levasseur A."/>
            <person name="Lindquist E."/>
            <person name="Lipzen A."/>
            <person name="Logrieco A.F."/>
            <person name="MacCabe A."/>
            <person name="Maekelae M.R."/>
            <person name="Malavazi I."/>
            <person name="Melin P."/>
            <person name="Meyer V."/>
            <person name="Mielnichuk N."/>
            <person name="Miskei M."/>
            <person name="Molnar A.P."/>
            <person name="Mule G."/>
            <person name="Ngan C.Y."/>
            <person name="Orejas M."/>
            <person name="Orosz E."/>
            <person name="Ouedraogo J.P."/>
            <person name="Overkamp K.M."/>
            <person name="Park H.-S."/>
            <person name="Perrone G."/>
            <person name="Piumi F."/>
            <person name="Punt P.J."/>
            <person name="Ram A.F."/>
            <person name="Ramon A."/>
            <person name="Rauscher S."/>
            <person name="Record E."/>
            <person name="Riano-Pachon D.M."/>
            <person name="Robert V."/>
            <person name="Roehrig J."/>
            <person name="Ruller R."/>
            <person name="Salamov A."/>
            <person name="Salih N.S."/>
            <person name="Samson R.A."/>
            <person name="Sandor E."/>
            <person name="Sanguinetti M."/>
            <person name="Schuetze T."/>
            <person name="Sepcic K."/>
            <person name="Shelest E."/>
            <person name="Sherlock G."/>
            <person name="Sophianopoulou V."/>
            <person name="Squina F.M."/>
            <person name="Sun H."/>
            <person name="Susca A."/>
            <person name="Todd R.B."/>
            <person name="Tsang A."/>
            <person name="Unkles S.E."/>
            <person name="van de Wiele N."/>
            <person name="van Rossen-Uffink D."/>
            <person name="Oliveira J.V."/>
            <person name="Vesth T.C."/>
            <person name="Visser J."/>
            <person name="Yu J.-H."/>
            <person name="Zhou M."/>
            <person name="Andersen M.R."/>
            <person name="Archer D.B."/>
            <person name="Baker S.E."/>
            <person name="Benoit I."/>
            <person name="Brakhage A.A."/>
            <person name="Braus G.H."/>
            <person name="Fischer R."/>
            <person name="Frisvad J.C."/>
            <person name="Goldman G.H."/>
            <person name="Houbraken J."/>
            <person name="Oakley B."/>
            <person name="Pocsi I."/>
            <person name="Scazzocchio C."/>
            <person name="Seiboth B."/>
            <person name="vanKuyk P.A."/>
            <person name="Wortman J."/>
            <person name="Dyer P.S."/>
            <person name="Grigoriev I.V."/>
        </authorList>
    </citation>
    <scope>NUCLEOTIDE SEQUENCE [LARGE SCALE GENOMIC DNA]</scope>
    <source>
        <strain evidence="4">DTO 134E9</strain>
    </source>
</reference>
<keyword evidence="4" id="KW-1185">Reference proteome</keyword>
<accession>A0A1L9S0H7</accession>
<dbReference type="GO" id="GO:0006355">
    <property type="term" value="P:regulation of DNA-templated transcription"/>
    <property type="evidence" value="ECO:0007669"/>
    <property type="project" value="TreeGrafter"/>
</dbReference>
<dbReference type="GO" id="GO:0006307">
    <property type="term" value="P:DNA alkylation repair"/>
    <property type="evidence" value="ECO:0007669"/>
    <property type="project" value="InterPro"/>
</dbReference>
<dbReference type="GO" id="GO:0005634">
    <property type="term" value="C:nucleus"/>
    <property type="evidence" value="ECO:0007669"/>
    <property type="project" value="TreeGrafter"/>
</dbReference>
<dbReference type="Pfam" id="PF10469">
    <property type="entry name" value="AKAP7_NLS"/>
    <property type="match status" value="1"/>
</dbReference>
<dbReference type="EMBL" id="KV878209">
    <property type="protein sequence ID" value="OJJ40676.1"/>
    <property type="molecule type" value="Genomic_DNA"/>
</dbReference>
<feature type="compositionally biased region" description="Polar residues" evidence="1">
    <location>
        <begin position="225"/>
        <end position="243"/>
    </location>
</feature>
<dbReference type="GeneID" id="63752819"/>
<feature type="region of interest" description="Disordered" evidence="1">
    <location>
        <begin position="121"/>
        <end position="154"/>
    </location>
</feature>
<evidence type="ECO:0000259" key="2">
    <source>
        <dbReference type="Pfam" id="PF10469"/>
    </source>
</evidence>
<dbReference type="Gene3D" id="3.90.1140.10">
    <property type="entry name" value="Cyclic phosphodiesterase"/>
    <property type="match status" value="2"/>
</dbReference>
<dbReference type="PANTHER" id="PTHR13360">
    <property type="entry name" value="ACTIVATING SIGNAL COINTEGRATOR 1 COMPLEX SUBUNIT 1"/>
    <property type="match status" value="1"/>
</dbReference>
<gene>
    <name evidence="3" type="ORF">ASPWEDRAFT_47460</name>
</gene>